<dbReference type="InterPro" id="IPR025475">
    <property type="entry name" value="DUF4326"/>
</dbReference>
<protein>
    <submittedName>
        <fullName evidence="2">DUF4326 domain-containing protein</fullName>
    </submittedName>
</protein>
<evidence type="ECO:0000313" key="3">
    <source>
        <dbReference type="Proteomes" id="UP001156140"/>
    </source>
</evidence>
<dbReference type="Pfam" id="PF14216">
    <property type="entry name" value="DUF4326"/>
    <property type="match status" value="1"/>
</dbReference>
<evidence type="ECO:0000259" key="1">
    <source>
        <dbReference type="Pfam" id="PF14216"/>
    </source>
</evidence>
<feature type="domain" description="DUF4326" evidence="1">
    <location>
        <begin position="30"/>
        <end position="113"/>
    </location>
</feature>
<sequence length="118" mass="12918">MKPQRMQLSRRAGFDLQAASARINGLPAQVVGRPSKWGNPFSIPDMQARFGLDKVEARRRAVDLHRQWLEGSIDPALSPGPAPDLAHVRAELAGKNLACWCSLDGPCHAETLLRIANV</sequence>
<dbReference type="Proteomes" id="UP001156140">
    <property type="component" value="Unassembled WGS sequence"/>
</dbReference>
<name>A0AA41QNN9_9HYPH</name>
<dbReference type="EMBL" id="JALAZD010000001">
    <property type="protein sequence ID" value="MCI0128182.1"/>
    <property type="molecule type" value="Genomic_DNA"/>
</dbReference>
<comment type="caution">
    <text evidence="2">The sequence shown here is derived from an EMBL/GenBank/DDBJ whole genome shotgun (WGS) entry which is preliminary data.</text>
</comment>
<proteinExistence type="predicted"/>
<dbReference type="RefSeq" id="WP_182399538.1">
    <property type="nucleotide sequence ID" value="NZ_JAKETQ010000001.1"/>
</dbReference>
<evidence type="ECO:0000313" key="2">
    <source>
        <dbReference type="EMBL" id="MCI0128182.1"/>
    </source>
</evidence>
<dbReference type="AlphaFoldDB" id="A0AA41QNN9"/>
<accession>A0AA41QNN9</accession>
<gene>
    <name evidence="2" type="ORF">ML536_15235</name>
</gene>
<reference evidence="2" key="1">
    <citation type="submission" date="2022-03" db="EMBL/GenBank/DDBJ databases">
        <title>The complete genome sequence of a Methyloterrigena soli.</title>
        <authorList>
            <person name="Zi Z."/>
        </authorList>
    </citation>
    <scope>NUCLEOTIDE SEQUENCE</scope>
    <source>
        <strain evidence="2">M48</strain>
    </source>
</reference>
<keyword evidence="3" id="KW-1185">Reference proteome</keyword>
<organism evidence="2 3">
    <name type="scientific">Paradevosia shaoguanensis</name>
    <dbReference type="NCBI Taxonomy" id="1335043"/>
    <lineage>
        <taxon>Bacteria</taxon>
        <taxon>Pseudomonadati</taxon>
        <taxon>Pseudomonadota</taxon>
        <taxon>Alphaproteobacteria</taxon>
        <taxon>Hyphomicrobiales</taxon>
        <taxon>Devosiaceae</taxon>
        <taxon>Paradevosia</taxon>
    </lineage>
</organism>